<evidence type="ECO:0000313" key="3">
    <source>
        <dbReference type="Proteomes" id="UP001230466"/>
    </source>
</evidence>
<evidence type="ECO:0000259" key="1">
    <source>
        <dbReference type="Pfam" id="PF13614"/>
    </source>
</evidence>
<dbReference type="PANTHER" id="PTHR13696:SF99">
    <property type="entry name" value="COBYRINIC ACID AC-DIAMIDE SYNTHASE"/>
    <property type="match status" value="1"/>
</dbReference>
<dbReference type="SUPFAM" id="SSF52540">
    <property type="entry name" value="P-loop containing nucleoside triphosphate hydrolases"/>
    <property type="match status" value="1"/>
</dbReference>
<accession>A0AAW8CQP9</accession>
<gene>
    <name evidence="2" type="ORF">QJU78_06485</name>
</gene>
<dbReference type="PANTHER" id="PTHR13696">
    <property type="entry name" value="P-LOOP CONTAINING NUCLEOSIDE TRIPHOSPHATE HYDROLASE"/>
    <property type="match status" value="1"/>
</dbReference>
<evidence type="ECO:0000313" key="2">
    <source>
        <dbReference type="EMBL" id="MDP8187415.1"/>
    </source>
</evidence>
<proteinExistence type="predicted"/>
<comment type="caution">
    <text evidence="2">The sequence shown here is derived from an EMBL/GenBank/DDBJ whole genome shotgun (WGS) entry which is preliminary data.</text>
</comment>
<protein>
    <submittedName>
        <fullName evidence="2">ParA family protein</fullName>
    </submittedName>
</protein>
<dbReference type="Gene3D" id="3.40.50.300">
    <property type="entry name" value="P-loop containing nucleotide triphosphate hydrolases"/>
    <property type="match status" value="1"/>
</dbReference>
<organism evidence="2 3">
    <name type="scientific">Pasteurella atlantica</name>
    <dbReference type="NCBI Taxonomy" id="2827233"/>
    <lineage>
        <taxon>Bacteria</taxon>
        <taxon>Pseudomonadati</taxon>
        <taxon>Pseudomonadota</taxon>
        <taxon>Gammaproteobacteria</taxon>
        <taxon>Pasteurellales</taxon>
        <taxon>Pasteurellaceae</taxon>
        <taxon>Pasteurella</taxon>
    </lineage>
</organism>
<reference evidence="2" key="1">
    <citation type="journal article" date="2023" name="Front. Microbiol.">
        <title>Phylogeography and host specificity of Pasteurellaceae pathogenic to sea-farmed fish in the north-east Atlantic.</title>
        <authorList>
            <person name="Gulla S."/>
            <person name="Colquhoun D.J."/>
            <person name="Olsen A.B."/>
            <person name="Spilsberg B."/>
            <person name="Lagesen K."/>
            <person name="Aakesson C.P."/>
            <person name="Strom S."/>
            <person name="Manji F."/>
            <person name="Birkbeck T.H."/>
            <person name="Nilsen H.K."/>
        </authorList>
    </citation>
    <scope>NUCLEOTIDE SEQUENCE</scope>
    <source>
        <strain evidence="2">VIB1234</strain>
    </source>
</reference>
<dbReference type="Pfam" id="PF13614">
    <property type="entry name" value="AAA_31"/>
    <property type="match status" value="1"/>
</dbReference>
<sequence>MGTSKIISFISTKGSVGKTSLTIHMAGYLASLGKKILLIDADSQQSLSSFFNIEQHSESNNGFSLFLMGKLSADDVIHKTTNHKNIDIIINDDPNKLLVAHFLKNSSGGVFRLAFLLEPLKNIYDYIFIDTEGTDGRDHDGRSVQNAALLARPDLVLSVTKPKMLFAMETARVVDVFNSAIKEYENIGNPHQPSLVFIINDFDRSLATDSLLLKELQTAFINDENLKTTHLLKTVVPTKRKFFESYFLTKTFAHQYKDPNKYDHLNIIIQSLCEEVFPELVEKKNE</sequence>
<dbReference type="RefSeq" id="WP_211598084.1">
    <property type="nucleotide sequence ID" value="NZ_JAGRQI010000011.1"/>
</dbReference>
<dbReference type="CDD" id="cd02042">
    <property type="entry name" value="ParAB_family"/>
    <property type="match status" value="1"/>
</dbReference>
<dbReference type="InterPro" id="IPR050678">
    <property type="entry name" value="DNA_Partitioning_ATPase"/>
</dbReference>
<name>A0AAW8CQP9_9PAST</name>
<feature type="domain" description="AAA" evidence="1">
    <location>
        <begin position="4"/>
        <end position="132"/>
    </location>
</feature>
<dbReference type="AlphaFoldDB" id="A0AAW8CQP9"/>
<dbReference type="EMBL" id="JASAYJ010000011">
    <property type="protein sequence ID" value="MDP8187415.1"/>
    <property type="molecule type" value="Genomic_DNA"/>
</dbReference>
<dbReference type="Proteomes" id="UP001230466">
    <property type="component" value="Unassembled WGS sequence"/>
</dbReference>
<dbReference type="InterPro" id="IPR025669">
    <property type="entry name" value="AAA_dom"/>
</dbReference>
<dbReference type="InterPro" id="IPR027417">
    <property type="entry name" value="P-loop_NTPase"/>
</dbReference>